<feature type="binding site" evidence="4 6">
    <location>
        <position position="109"/>
    </location>
    <ligand>
        <name>substrate</name>
    </ligand>
</feature>
<evidence type="ECO:0000259" key="8">
    <source>
        <dbReference type="Pfam" id="PF01416"/>
    </source>
</evidence>
<feature type="active site" description="Nucleophile" evidence="4 5">
    <location>
        <position position="51"/>
    </location>
</feature>
<evidence type="ECO:0000256" key="5">
    <source>
        <dbReference type="PIRSR" id="PIRSR001430-1"/>
    </source>
</evidence>
<dbReference type="InterPro" id="IPR001406">
    <property type="entry name" value="PsdUridine_synth_TruA"/>
</dbReference>
<dbReference type="EMBL" id="STFG01000003">
    <property type="protein sequence ID" value="THU04119.1"/>
    <property type="molecule type" value="Genomic_DNA"/>
</dbReference>
<dbReference type="CDD" id="cd02570">
    <property type="entry name" value="PseudoU_synth_EcTruA"/>
    <property type="match status" value="1"/>
</dbReference>
<dbReference type="FunFam" id="3.30.70.580:FF:000001">
    <property type="entry name" value="tRNA pseudouridine synthase A"/>
    <property type="match status" value="1"/>
</dbReference>
<evidence type="ECO:0000256" key="1">
    <source>
        <dbReference type="ARBA" id="ARBA00009375"/>
    </source>
</evidence>
<feature type="domain" description="Pseudouridine synthase I TruA alpha/beta" evidence="8">
    <location>
        <begin position="8"/>
        <end position="101"/>
    </location>
</feature>
<dbReference type="Gene3D" id="3.30.70.660">
    <property type="entry name" value="Pseudouridine synthase I, catalytic domain, C-terminal subdomain"/>
    <property type="match status" value="1"/>
</dbReference>
<evidence type="ECO:0000256" key="4">
    <source>
        <dbReference type="HAMAP-Rule" id="MF_00171"/>
    </source>
</evidence>
<dbReference type="Pfam" id="PF01416">
    <property type="entry name" value="PseudoU_synth_1"/>
    <property type="match status" value="2"/>
</dbReference>
<dbReference type="InterPro" id="IPR020097">
    <property type="entry name" value="PsdUridine_synth_TruA_a/b_dom"/>
</dbReference>
<dbReference type="NCBIfam" id="TIGR00071">
    <property type="entry name" value="hisT_truA"/>
    <property type="match status" value="1"/>
</dbReference>
<comment type="caution">
    <text evidence="4">Lacks conserved residue(s) required for the propagation of feature annotation.</text>
</comment>
<dbReference type="Gene3D" id="3.30.70.580">
    <property type="entry name" value="Pseudouridine synthase I, catalytic domain, N-terminal subdomain"/>
    <property type="match status" value="1"/>
</dbReference>
<keyword evidence="2 4" id="KW-0819">tRNA processing</keyword>
<keyword evidence="3 4" id="KW-0413">Isomerase</keyword>
<evidence type="ECO:0000256" key="2">
    <source>
        <dbReference type="ARBA" id="ARBA00022694"/>
    </source>
</evidence>
<dbReference type="HAMAP" id="MF_00171">
    <property type="entry name" value="TruA"/>
    <property type="match status" value="1"/>
</dbReference>
<dbReference type="GO" id="GO:0160147">
    <property type="term" value="F:tRNA pseudouridine(38-40) synthase activity"/>
    <property type="evidence" value="ECO:0007669"/>
    <property type="project" value="UniProtKB-EC"/>
</dbReference>
<reference evidence="9 10" key="1">
    <citation type="journal article" date="2015" name="Antonie Van Leeuwenhoek">
        <title>Lampropedia puyangensis sp. nov., isolated from symptomatic bark of Populus ? euramericana canker and emended description of Lampropedia hyalina (Ehrenberg 1832) Lee et al. 2004.</title>
        <authorList>
            <person name="Li Y."/>
            <person name="Wang T."/>
            <person name="Piao C.G."/>
            <person name="Wang L.F."/>
            <person name="Tian G.Z."/>
            <person name="Zhu T.H."/>
            <person name="Guo M.W."/>
        </authorList>
    </citation>
    <scope>NUCLEOTIDE SEQUENCE [LARGE SCALE GENOMIC DNA]</scope>
    <source>
        <strain evidence="9 10">2-bin</strain>
    </source>
</reference>
<dbReference type="PANTHER" id="PTHR11142:SF0">
    <property type="entry name" value="TRNA PSEUDOURIDINE SYNTHASE-LIKE 1"/>
    <property type="match status" value="1"/>
</dbReference>
<comment type="caution">
    <text evidence="9">The sequence shown here is derived from an EMBL/GenBank/DDBJ whole genome shotgun (WGS) entry which is preliminary data.</text>
</comment>
<evidence type="ECO:0000256" key="7">
    <source>
        <dbReference type="RuleBase" id="RU003792"/>
    </source>
</evidence>
<organism evidence="9 10">
    <name type="scientific">Lampropedia puyangensis</name>
    <dbReference type="NCBI Taxonomy" id="1330072"/>
    <lineage>
        <taxon>Bacteria</taxon>
        <taxon>Pseudomonadati</taxon>
        <taxon>Pseudomonadota</taxon>
        <taxon>Betaproteobacteria</taxon>
        <taxon>Burkholderiales</taxon>
        <taxon>Comamonadaceae</taxon>
        <taxon>Lampropedia</taxon>
    </lineage>
</organism>
<dbReference type="PIRSF" id="PIRSF001430">
    <property type="entry name" value="tRNA_psdUrid_synth"/>
    <property type="match status" value="1"/>
</dbReference>
<dbReference type="AlphaFoldDB" id="A0A4S8FA85"/>
<comment type="catalytic activity">
    <reaction evidence="4 7">
        <text>uridine(38/39/40) in tRNA = pseudouridine(38/39/40) in tRNA</text>
        <dbReference type="Rhea" id="RHEA:22376"/>
        <dbReference type="Rhea" id="RHEA-COMP:10085"/>
        <dbReference type="Rhea" id="RHEA-COMP:10087"/>
        <dbReference type="ChEBI" id="CHEBI:65314"/>
        <dbReference type="ChEBI" id="CHEBI:65315"/>
        <dbReference type="EC" id="5.4.99.12"/>
    </reaction>
</comment>
<dbReference type="EC" id="5.4.99.12" evidence="4"/>
<accession>A0A4S8FA85</accession>
<dbReference type="Proteomes" id="UP000308917">
    <property type="component" value="Unassembled WGS sequence"/>
</dbReference>
<comment type="function">
    <text evidence="4">Formation of pseudouridine at positions 38, 39 and 40 in the anticodon stem and loop of transfer RNAs.</text>
</comment>
<dbReference type="InterPro" id="IPR020094">
    <property type="entry name" value="TruA/RsuA/RluB/E/F_N"/>
</dbReference>
<keyword evidence="10" id="KW-1185">Reference proteome</keyword>
<dbReference type="InterPro" id="IPR020095">
    <property type="entry name" value="PsdUridine_synth_TruA_C"/>
</dbReference>
<gene>
    <name evidence="4 9" type="primary">truA</name>
    <name evidence="9" type="ORF">E9531_05195</name>
</gene>
<sequence length="285" mass="31823">MRIALGISYNGQRYHGWQSQPDGHTVQDRLEAALTQFAGHPVSTLCAGRTDTGVHGLGQVVHFDAPVEREEISWVRGTNRYLPTDIAVQWARQVTDDFHARNQARSRRYAYVLLQSAVRPSIDATRVGWVFSELNLHAMQEAANTLLGEHDFTSFRAAACQALTPVKTISAIHINATPMRMGHAPASSSERSIPTCYWRFEFEANAFLHHMIRNIMGCLIMVGQGAQPPEWMRHVLQARSRDAAAPTFSPDGLYFLGPRYDAHWQLPQSSALFDYIPGASSFTAC</sequence>
<protein>
    <recommendedName>
        <fullName evidence="4">tRNA pseudouridine synthase A</fullName>
        <ecNumber evidence="4">5.4.99.12</ecNumber>
    </recommendedName>
    <alternativeName>
        <fullName evidence="4">tRNA pseudouridine(38-40) synthase</fullName>
    </alternativeName>
    <alternativeName>
        <fullName evidence="4">tRNA pseudouridylate synthase I</fullName>
    </alternativeName>
    <alternativeName>
        <fullName evidence="4">tRNA-uridine isomerase I</fullName>
    </alternativeName>
</protein>
<feature type="domain" description="Pseudouridine synthase I TruA alpha/beta" evidence="8">
    <location>
        <begin position="142"/>
        <end position="261"/>
    </location>
</feature>
<dbReference type="GO" id="GO:0003723">
    <property type="term" value="F:RNA binding"/>
    <property type="evidence" value="ECO:0007669"/>
    <property type="project" value="InterPro"/>
</dbReference>
<dbReference type="OrthoDB" id="9811823at2"/>
<evidence type="ECO:0000256" key="6">
    <source>
        <dbReference type="PIRSR" id="PIRSR001430-2"/>
    </source>
</evidence>
<evidence type="ECO:0000256" key="3">
    <source>
        <dbReference type="ARBA" id="ARBA00023235"/>
    </source>
</evidence>
<proteinExistence type="inferred from homology"/>
<comment type="subunit">
    <text evidence="4">Homodimer.</text>
</comment>
<dbReference type="PANTHER" id="PTHR11142">
    <property type="entry name" value="PSEUDOURIDYLATE SYNTHASE"/>
    <property type="match status" value="1"/>
</dbReference>
<dbReference type="SUPFAM" id="SSF55120">
    <property type="entry name" value="Pseudouridine synthase"/>
    <property type="match status" value="1"/>
</dbReference>
<name>A0A4S8FA85_9BURK</name>
<dbReference type="RefSeq" id="WP_136572684.1">
    <property type="nucleotide sequence ID" value="NZ_STFG01000003.1"/>
</dbReference>
<evidence type="ECO:0000313" key="9">
    <source>
        <dbReference type="EMBL" id="THU04119.1"/>
    </source>
</evidence>
<dbReference type="InterPro" id="IPR020103">
    <property type="entry name" value="PsdUridine_synth_cat_dom_sf"/>
</dbReference>
<evidence type="ECO:0000313" key="10">
    <source>
        <dbReference type="Proteomes" id="UP000308917"/>
    </source>
</evidence>
<comment type="similarity">
    <text evidence="1 4 7">Belongs to the tRNA pseudouridine synthase TruA family.</text>
</comment>
<dbReference type="GO" id="GO:0031119">
    <property type="term" value="P:tRNA pseudouridine synthesis"/>
    <property type="evidence" value="ECO:0007669"/>
    <property type="project" value="UniProtKB-UniRule"/>
</dbReference>